<reference evidence="3" key="1">
    <citation type="submission" date="2022-11" db="UniProtKB">
        <authorList>
            <consortium name="WormBaseParasite"/>
        </authorList>
    </citation>
    <scope>IDENTIFICATION</scope>
</reference>
<dbReference type="Proteomes" id="UP000887578">
    <property type="component" value="Unplaced"/>
</dbReference>
<sequence length="173" mass="19164">MIHVTEKTTRNVTINTTHDYLDTEEPPKNRLKTKAKNPNKSTLSLHIEEYEKSIQSPKFQNQNSSGFSPIEPIRHFGKEPAAAETMPFKTSQKLLNLNRSPSITTATSLSSPSSSTKIDGTYGTIQGGAGHGKDGATIAYTVTNDGRNYQLNTNDGHHIHLEFNKKHAYLILD</sequence>
<dbReference type="WBParaSite" id="PDA_v2.g30080.t1">
    <property type="protein sequence ID" value="PDA_v2.g30080.t1"/>
    <property type="gene ID" value="PDA_v2.g30080"/>
</dbReference>
<feature type="region of interest" description="Disordered" evidence="1">
    <location>
        <begin position="103"/>
        <end position="134"/>
    </location>
</feature>
<feature type="compositionally biased region" description="Low complexity" evidence="1">
    <location>
        <begin position="103"/>
        <end position="116"/>
    </location>
</feature>
<evidence type="ECO:0000256" key="1">
    <source>
        <dbReference type="SAM" id="MobiDB-lite"/>
    </source>
</evidence>
<evidence type="ECO:0000313" key="2">
    <source>
        <dbReference type="Proteomes" id="UP000887578"/>
    </source>
</evidence>
<feature type="compositionally biased region" description="Basic and acidic residues" evidence="1">
    <location>
        <begin position="19"/>
        <end position="28"/>
    </location>
</feature>
<name>A0A914QK80_9BILA</name>
<feature type="region of interest" description="Disordered" evidence="1">
    <location>
        <begin position="19"/>
        <end position="39"/>
    </location>
</feature>
<dbReference type="AlphaFoldDB" id="A0A914QK80"/>
<evidence type="ECO:0000313" key="3">
    <source>
        <dbReference type="WBParaSite" id="PDA_v2.g30080.t1"/>
    </source>
</evidence>
<keyword evidence="2" id="KW-1185">Reference proteome</keyword>
<protein>
    <submittedName>
        <fullName evidence="3">Uncharacterized protein</fullName>
    </submittedName>
</protein>
<proteinExistence type="predicted"/>
<accession>A0A914QK80</accession>
<organism evidence="2 3">
    <name type="scientific">Panagrolaimus davidi</name>
    <dbReference type="NCBI Taxonomy" id="227884"/>
    <lineage>
        <taxon>Eukaryota</taxon>
        <taxon>Metazoa</taxon>
        <taxon>Ecdysozoa</taxon>
        <taxon>Nematoda</taxon>
        <taxon>Chromadorea</taxon>
        <taxon>Rhabditida</taxon>
        <taxon>Tylenchina</taxon>
        <taxon>Panagrolaimomorpha</taxon>
        <taxon>Panagrolaimoidea</taxon>
        <taxon>Panagrolaimidae</taxon>
        <taxon>Panagrolaimus</taxon>
    </lineage>
</organism>